<gene>
    <name evidence="1" type="ORF">NUH22_07210</name>
</gene>
<evidence type="ECO:0000313" key="1">
    <source>
        <dbReference type="EMBL" id="UUX60390.1"/>
    </source>
</evidence>
<name>A0AA94XUX7_9MICC</name>
<protein>
    <submittedName>
        <fullName evidence="1">Transposase</fullName>
    </submittedName>
</protein>
<dbReference type="RefSeq" id="WP_257746236.1">
    <property type="nucleotide sequence ID" value="NZ_CP102487.1"/>
</dbReference>
<proteinExistence type="predicted"/>
<dbReference type="AlphaFoldDB" id="A0AA94XUX7"/>
<accession>A0AA94XUX7</accession>
<dbReference type="InterPro" id="IPR009057">
    <property type="entry name" value="Homeodomain-like_sf"/>
</dbReference>
<dbReference type="Gene3D" id="1.10.10.10">
    <property type="entry name" value="Winged helix-like DNA-binding domain superfamily/Winged helix DNA-binding domain"/>
    <property type="match status" value="1"/>
</dbReference>
<organism evidence="1 2">
    <name type="scientific">Glutamicibacter halophytocola</name>
    <dbReference type="NCBI Taxonomy" id="1933880"/>
    <lineage>
        <taxon>Bacteria</taxon>
        <taxon>Bacillati</taxon>
        <taxon>Actinomycetota</taxon>
        <taxon>Actinomycetes</taxon>
        <taxon>Micrococcales</taxon>
        <taxon>Micrococcaceae</taxon>
        <taxon>Glutamicibacter</taxon>
    </lineage>
</organism>
<sequence length="103" mass="11661">MPKQYTPEFKSRATDCALERLDQYKSVYVDNADMAPQLNFCKETLRRWVVQAQIDAGERSGPTSREPAEISTLKAKVKGLEEGNDILKASAIYFARELDPRGH</sequence>
<dbReference type="SUPFAM" id="SSF46689">
    <property type="entry name" value="Homeodomain-like"/>
    <property type="match status" value="1"/>
</dbReference>
<dbReference type="Proteomes" id="UP001060018">
    <property type="component" value="Chromosome"/>
</dbReference>
<dbReference type="EMBL" id="CP102487">
    <property type="protein sequence ID" value="UUX60390.1"/>
    <property type="molecule type" value="Genomic_DNA"/>
</dbReference>
<reference evidence="1" key="1">
    <citation type="journal article" date="2022" name="Pest Manag. Sci.">
        <title>Glutamicibacter halophytocola-mediated host fitness of potato tuber moth on Solanaceae crops.</title>
        <authorList>
            <person name="Wang W."/>
            <person name="Xiao G."/>
            <person name="Du G."/>
            <person name="Chang L."/>
            <person name="Yang Y."/>
            <person name="Ye J."/>
            <person name="Chen B."/>
        </authorList>
    </citation>
    <scope>NUCLEOTIDE SEQUENCE</scope>
    <source>
        <strain evidence="1">S2</strain>
    </source>
</reference>
<evidence type="ECO:0000313" key="2">
    <source>
        <dbReference type="Proteomes" id="UP001060018"/>
    </source>
</evidence>
<dbReference type="InterPro" id="IPR036388">
    <property type="entry name" value="WH-like_DNA-bd_sf"/>
</dbReference>